<dbReference type="OrthoDB" id="2016903at2759"/>
<dbReference type="Gene3D" id="2.60.40.1360">
    <property type="match status" value="1"/>
</dbReference>
<dbReference type="InterPro" id="IPR011682">
    <property type="entry name" value="Glyco_hydro_38_C"/>
</dbReference>
<dbReference type="EC" id="3.2.1.-" evidence="10"/>
<keyword evidence="8" id="KW-0325">Glycoprotein</keyword>
<dbReference type="FunFam" id="3.20.110.10:FF:000001">
    <property type="entry name" value="Alpha-mannosidase"/>
    <property type="match status" value="1"/>
</dbReference>
<dbReference type="PANTHER" id="PTHR11607">
    <property type="entry name" value="ALPHA-MANNOSIDASE"/>
    <property type="match status" value="1"/>
</dbReference>
<keyword evidence="9 10" id="KW-0326">Glycosidase</keyword>
<keyword evidence="7" id="KW-1015">Disulfide bond</keyword>
<feature type="domain" description="Glycoside hydrolase family 38 central" evidence="11">
    <location>
        <begin position="334"/>
        <end position="412"/>
    </location>
</feature>
<evidence type="ECO:0000313" key="12">
    <source>
        <dbReference type="EMBL" id="ODN03792.1"/>
    </source>
</evidence>
<accession>A0A1D2NEY5</accession>
<dbReference type="InterPro" id="IPR000602">
    <property type="entry name" value="Glyco_hydro_38_N"/>
</dbReference>
<dbReference type="InterPro" id="IPR015341">
    <property type="entry name" value="Glyco_hydro_38_cen"/>
</dbReference>
<dbReference type="SUPFAM" id="SSF88688">
    <property type="entry name" value="Families 57/38 glycoside transferase middle domain"/>
    <property type="match status" value="1"/>
</dbReference>
<dbReference type="GO" id="GO:0030246">
    <property type="term" value="F:carbohydrate binding"/>
    <property type="evidence" value="ECO:0007669"/>
    <property type="project" value="InterPro"/>
</dbReference>
<dbReference type="InterPro" id="IPR011330">
    <property type="entry name" value="Glyco_hydro/deAcase_b/a-brl"/>
</dbReference>
<dbReference type="Gene3D" id="2.70.98.30">
    <property type="entry name" value="Golgi alpha-mannosidase II, domain 4"/>
    <property type="match status" value="1"/>
</dbReference>
<proteinExistence type="inferred from homology"/>
<evidence type="ECO:0000256" key="6">
    <source>
        <dbReference type="ARBA" id="ARBA00022833"/>
    </source>
</evidence>
<evidence type="ECO:0000256" key="1">
    <source>
        <dbReference type="ARBA" id="ARBA00000365"/>
    </source>
</evidence>
<gene>
    <name evidence="12" type="ORF">Ocin01_02889</name>
</gene>
<dbReference type="SUPFAM" id="SSF74650">
    <property type="entry name" value="Galactose mutarotase-like"/>
    <property type="match status" value="1"/>
</dbReference>
<dbReference type="Gene3D" id="3.20.110.10">
    <property type="entry name" value="Glycoside hydrolase 38, N terminal domain"/>
    <property type="match status" value="1"/>
</dbReference>
<dbReference type="PANTHER" id="PTHR11607:SF3">
    <property type="entry name" value="LYSOSOMAL ALPHA-MANNOSIDASE"/>
    <property type="match status" value="1"/>
</dbReference>
<dbReference type="GO" id="GO:0006013">
    <property type="term" value="P:mannose metabolic process"/>
    <property type="evidence" value="ECO:0007669"/>
    <property type="project" value="InterPro"/>
</dbReference>
<dbReference type="Pfam" id="PF09261">
    <property type="entry name" value="Alpha-mann_mid"/>
    <property type="match status" value="1"/>
</dbReference>
<evidence type="ECO:0000256" key="7">
    <source>
        <dbReference type="ARBA" id="ARBA00023157"/>
    </source>
</evidence>
<feature type="non-terminal residue" evidence="12">
    <location>
        <position position="1"/>
    </location>
</feature>
<evidence type="ECO:0000256" key="3">
    <source>
        <dbReference type="ARBA" id="ARBA00012752"/>
    </source>
</evidence>
<keyword evidence="13" id="KW-1185">Reference proteome</keyword>
<evidence type="ECO:0000256" key="2">
    <source>
        <dbReference type="ARBA" id="ARBA00009792"/>
    </source>
</evidence>
<reference evidence="12 13" key="1">
    <citation type="journal article" date="2016" name="Genome Biol. Evol.">
        <title>Gene Family Evolution Reflects Adaptation to Soil Environmental Stressors in the Genome of the Collembolan Orchesella cincta.</title>
        <authorList>
            <person name="Faddeeva-Vakhrusheva A."/>
            <person name="Derks M.F."/>
            <person name="Anvar S.Y."/>
            <person name="Agamennone V."/>
            <person name="Suring W."/>
            <person name="Smit S."/>
            <person name="van Straalen N.M."/>
            <person name="Roelofs D."/>
        </authorList>
    </citation>
    <scope>NUCLEOTIDE SEQUENCE [LARGE SCALE GENOMIC DNA]</scope>
    <source>
        <tissue evidence="12">Mixed pool</tissue>
    </source>
</reference>
<dbReference type="InterPro" id="IPR013780">
    <property type="entry name" value="Glyco_hydro_b"/>
</dbReference>
<dbReference type="STRING" id="48709.A0A1D2NEY5"/>
<sequence length="1014" mass="115160">SCPKTKPGFINVHIVAHSHDDVGWLKTVDQYYYGDKNHIQWAGVQYTLDSVVEQLQKNPNRRFIYVESAFFWRWWRNQDEEMKETVRKLINNGQLEFIMGGWSGQDEGCTHYSGIIDQMSLGLRYLNDTFGQCAIPKIGWQIDSFGHSREQANLFAQMGFDGLFVGRIDYQYKSYLSRNRQMEMIWSGSPDSLGKPSWLFTGVLYNYYLPPDGFCFDITCDDEPINDDPNLADYNVDEKVEDFIRIAKAWAAPYRTNHTLMTMGSDFHYMAAHTWFKNLDKLIKYVNMRQVTHSSLVNVLYSSPSCYLQEVHKAKKVLNIKTDDFFPYSNDPHAYWSGYFTSRPTFKYYASQANKFLQVCKQLAVGTFNGKPPQSIIDEVWNLSEPVAIVQHHDAITGTARQHVTDDYSLRLGKGMESCEDVINKAFRKLQPAVSLVSSNVSVPNLTSPYRFCHLLNISSCAPTEEMKDFIVTIYNPLARDLHNEYVRMPVPTPGWDVYSQNGLIQTQIVPIPQSVQQIPGRSSTAFYELIFAIDILPGLTLTNFRIIQNLSSPTNQLNPVFTGGQANTSAASDGEYLFKNSKGVIVVLNKTTGFLKTVKQGSLELPVNQNFYYYLGMAGNNSKFAWRASGAYVLRPNTTKSAGDLPTPVTDRLLSYSIYEGVHVTEVHQVFTSWISQVIRLYDKSDLVEFEWLVGPVPVEDGYGKEVVTKYTTPMKTKGVFFTDSNGRHLIRRERNKRETYPFSKFEKVAENYYPVPSRMLISEKDYLALNGQTVVVLNDRSQGGTSMRDGEVELLIHRRLIYDDAFGVGEPLNEKAFGKGLVVRGKHWLLVCGEGTGIPISRNREVAQNIFMEKVVAFADAKVDNISNSQIAAHNNILLKPQSTMITALSKLLPPNVHLLTVEPITTSTFILRLEHFYEVHYDDMDNSSPVKISLKALKEAIPAIKSIKETSLGGNQWIEDVKRLEWITANEKRYGNAEGSFSSLDDSDSPLKSSEFIVLQPMQFKTFIVEI</sequence>
<dbReference type="Proteomes" id="UP000094527">
    <property type="component" value="Unassembled WGS sequence"/>
</dbReference>
<dbReference type="FunFam" id="1.20.1270.50:FF:000002">
    <property type="entry name" value="Alpha-mannosidase"/>
    <property type="match status" value="1"/>
</dbReference>
<evidence type="ECO:0000256" key="4">
    <source>
        <dbReference type="ARBA" id="ARBA00022723"/>
    </source>
</evidence>
<evidence type="ECO:0000256" key="10">
    <source>
        <dbReference type="RuleBase" id="RU361199"/>
    </source>
</evidence>
<dbReference type="InterPro" id="IPR037094">
    <property type="entry name" value="Glyco_hydro_38_cen_sf"/>
</dbReference>
<dbReference type="Pfam" id="PF01074">
    <property type="entry name" value="Glyco_hydro_38N"/>
    <property type="match status" value="1"/>
</dbReference>
<evidence type="ECO:0000259" key="11">
    <source>
        <dbReference type="SMART" id="SM00872"/>
    </source>
</evidence>
<keyword evidence="6 10" id="KW-0862">Zinc</keyword>
<dbReference type="GO" id="GO:0046872">
    <property type="term" value="F:metal ion binding"/>
    <property type="evidence" value="ECO:0007669"/>
    <property type="project" value="UniProtKB-KW"/>
</dbReference>
<dbReference type="GO" id="GO:0004559">
    <property type="term" value="F:alpha-mannosidase activity"/>
    <property type="evidence" value="ECO:0007669"/>
    <property type="project" value="UniProtKB-EC"/>
</dbReference>
<keyword evidence="4 10" id="KW-0479">Metal-binding</keyword>
<name>A0A1D2NEY5_ORCCI</name>
<dbReference type="InterPro" id="IPR011013">
    <property type="entry name" value="Gal_mutarotase_sf_dom"/>
</dbReference>
<dbReference type="GO" id="GO:0005764">
    <property type="term" value="C:lysosome"/>
    <property type="evidence" value="ECO:0007669"/>
    <property type="project" value="TreeGrafter"/>
</dbReference>
<protein>
    <recommendedName>
        <fullName evidence="3 10">Alpha-mannosidase</fullName>
        <ecNumber evidence="10">3.2.1.-</ecNumber>
    </recommendedName>
</protein>
<keyword evidence="5 10" id="KW-0378">Hydrolase</keyword>
<dbReference type="FunFam" id="2.70.98.30:FF:000003">
    <property type="entry name" value="Alpha-mannosidase"/>
    <property type="match status" value="1"/>
</dbReference>
<dbReference type="CDD" id="cd10810">
    <property type="entry name" value="GH38N_AMII_LAM_like"/>
    <property type="match status" value="1"/>
</dbReference>
<comment type="cofactor">
    <cofactor evidence="10">
        <name>Zn(2+)</name>
        <dbReference type="ChEBI" id="CHEBI:29105"/>
    </cofactor>
    <text evidence="10">Binds 1 zinc ion per subunit.</text>
</comment>
<evidence type="ECO:0000256" key="5">
    <source>
        <dbReference type="ARBA" id="ARBA00022801"/>
    </source>
</evidence>
<dbReference type="OMA" id="WIYQINR"/>
<comment type="caution">
    <text evidence="12">The sequence shown here is derived from an EMBL/GenBank/DDBJ whole genome shotgun (WGS) entry which is preliminary data.</text>
</comment>
<dbReference type="Gene3D" id="2.60.40.1180">
    <property type="entry name" value="Golgi alpha-mannosidase II"/>
    <property type="match status" value="1"/>
</dbReference>
<evidence type="ECO:0000313" key="13">
    <source>
        <dbReference type="Proteomes" id="UP000094527"/>
    </source>
</evidence>
<evidence type="ECO:0000256" key="8">
    <source>
        <dbReference type="ARBA" id="ARBA00023180"/>
    </source>
</evidence>
<dbReference type="Gene3D" id="1.20.1270.50">
    <property type="entry name" value="Glycoside hydrolase family 38, central domain"/>
    <property type="match status" value="2"/>
</dbReference>
<comment type="catalytic activity">
    <reaction evidence="1">
        <text>Hydrolysis of terminal, non-reducing alpha-D-mannose residues in alpha-D-mannosides.</text>
        <dbReference type="EC" id="3.2.1.24"/>
    </reaction>
</comment>
<dbReference type="EMBL" id="LJIJ01000063">
    <property type="protein sequence ID" value="ODN03792.1"/>
    <property type="molecule type" value="Genomic_DNA"/>
</dbReference>
<dbReference type="InterPro" id="IPR050843">
    <property type="entry name" value="Glycosyl_Hydrlase_38"/>
</dbReference>
<dbReference type="SMART" id="SM00872">
    <property type="entry name" value="Alpha-mann_mid"/>
    <property type="match status" value="1"/>
</dbReference>
<dbReference type="Pfam" id="PF07748">
    <property type="entry name" value="Glyco_hydro_38C"/>
    <property type="match status" value="1"/>
</dbReference>
<evidence type="ECO:0000256" key="9">
    <source>
        <dbReference type="ARBA" id="ARBA00023295"/>
    </source>
</evidence>
<organism evidence="12 13">
    <name type="scientific">Orchesella cincta</name>
    <name type="common">Springtail</name>
    <name type="synonym">Podura cincta</name>
    <dbReference type="NCBI Taxonomy" id="48709"/>
    <lineage>
        <taxon>Eukaryota</taxon>
        <taxon>Metazoa</taxon>
        <taxon>Ecdysozoa</taxon>
        <taxon>Arthropoda</taxon>
        <taxon>Hexapoda</taxon>
        <taxon>Collembola</taxon>
        <taxon>Entomobryomorpha</taxon>
        <taxon>Entomobryoidea</taxon>
        <taxon>Orchesellidae</taxon>
        <taxon>Orchesellinae</taxon>
        <taxon>Orchesella</taxon>
    </lineage>
</organism>
<dbReference type="SUPFAM" id="SSF88713">
    <property type="entry name" value="Glycoside hydrolase/deacetylase"/>
    <property type="match status" value="1"/>
</dbReference>
<dbReference type="AlphaFoldDB" id="A0A1D2NEY5"/>
<dbReference type="InterPro" id="IPR027291">
    <property type="entry name" value="Glyco_hydro_38_N_sf"/>
</dbReference>
<comment type="similarity">
    <text evidence="2 10">Belongs to the glycosyl hydrolase 38 family.</text>
</comment>
<dbReference type="InterPro" id="IPR028995">
    <property type="entry name" value="Glyco_hydro_57/38_cen_sf"/>
</dbReference>
<dbReference type="FunFam" id="1.20.1270.50:FF:000003">
    <property type="entry name" value="Alpha-mannosidase"/>
    <property type="match status" value="1"/>
</dbReference>